<dbReference type="GO" id="GO:0016747">
    <property type="term" value="F:acyltransferase activity, transferring groups other than amino-acyl groups"/>
    <property type="evidence" value="ECO:0007669"/>
    <property type="project" value="InterPro"/>
</dbReference>
<dbReference type="PROSITE" id="PS51186">
    <property type="entry name" value="GNAT"/>
    <property type="match status" value="1"/>
</dbReference>
<reference evidence="5" key="1">
    <citation type="submission" date="2013-08" db="EMBL/GenBank/DDBJ databases">
        <authorList>
            <person name="Mendez C."/>
            <person name="Richter M."/>
            <person name="Ferrer M."/>
            <person name="Sanchez J."/>
        </authorList>
    </citation>
    <scope>NUCLEOTIDE SEQUENCE</scope>
</reference>
<evidence type="ECO:0000313" key="5">
    <source>
        <dbReference type="EMBL" id="EQD73638.1"/>
    </source>
</evidence>
<dbReference type="InterPro" id="IPR050680">
    <property type="entry name" value="YpeA/RimI_acetyltransf"/>
</dbReference>
<dbReference type="PANTHER" id="PTHR43420">
    <property type="entry name" value="ACETYLTRANSFERASE"/>
    <property type="match status" value="1"/>
</dbReference>
<proteinExistence type="predicted"/>
<dbReference type="SUPFAM" id="SSF55729">
    <property type="entry name" value="Acyl-CoA N-acyltransferases (Nat)"/>
    <property type="match status" value="1"/>
</dbReference>
<evidence type="ECO:0000256" key="3">
    <source>
        <dbReference type="SAM" id="MobiDB-lite"/>
    </source>
</evidence>
<dbReference type="CDD" id="cd04301">
    <property type="entry name" value="NAT_SF"/>
    <property type="match status" value="1"/>
</dbReference>
<gene>
    <name evidence="5" type="ORF">B1A_04852</name>
</gene>
<dbReference type="Gene3D" id="3.40.630.30">
    <property type="match status" value="1"/>
</dbReference>
<dbReference type="InterPro" id="IPR016181">
    <property type="entry name" value="Acyl_CoA_acyltransferase"/>
</dbReference>
<evidence type="ECO:0000256" key="1">
    <source>
        <dbReference type="ARBA" id="ARBA00022679"/>
    </source>
</evidence>
<dbReference type="Pfam" id="PF00583">
    <property type="entry name" value="Acetyltransf_1"/>
    <property type="match status" value="1"/>
</dbReference>
<sequence length="167" mass="18041">AHHAAAFTGHFDSFLFRTHPDPRQDSAQLVREVLAGRWGEFLPWASTLAESRDDGRSLGSCLFVRAPFGPLLISLQVDPAAQGRGVGRALTIASLRALRARGESVVALNVTEGNARAVRLYESLGFVRSIGPSAQWYSERIVPVRPDGTPTPRPSPEPTSDGWRAGA</sequence>
<evidence type="ECO:0000259" key="4">
    <source>
        <dbReference type="PROSITE" id="PS51186"/>
    </source>
</evidence>
<accession>T1BYS3</accession>
<reference evidence="5" key="2">
    <citation type="journal article" date="2014" name="ISME J.">
        <title>Microbial stratification in low pH oxic and suboxic macroscopic growths along an acid mine drainage.</title>
        <authorList>
            <person name="Mendez-Garcia C."/>
            <person name="Mesa V."/>
            <person name="Sprenger R.R."/>
            <person name="Richter M."/>
            <person name="Diez M.S."/>
            <person name="Solano J."/>
            <person name="Bargiela R."/>
            <person name="Golyshina O.V."/>
            <person name="Manteca A."/>
            <person name="Ramos J.L."/>
            <person name="Gallego J.R."/>
            <person name="Llorente I."/>
            <person name="Martins Dos Santos V.A."/>
            <person name="Jensen O.N."/>
            <person name="Pelaez A.I."/>
            <person name="Sanchez J."/>
            <person name="Ferrer M."/>
        </authorList>
    </citation>
    <scope>NUCLEOTIDE SEQUENCE</scope>
</reference>
<name>T1BYS3_9ZZZZ</name>
<keyword evidence="2" id="KW-0012">Acyltransferase</keyword>
<comment type="caution">
    <text evidence="5">The sequence shown here is derived from an EMBL/GenBank/DDBJ whole genome shotgun (WGS) entry which is preliminary data.</text>
</comment>
<protein>
    <submittedName>
        <fullName evidence="5">GCN5-related N-acetyltransferase domain protein</fullName>
    </submittedName>
</protein>
<feature type="non-terminal residue" evidence="5">
    <location>
        <position position="167"/>
    </location>
</feature>
<dbReference type="InterPro" id="IPR000182">
    <property type="entry name" value="GNAT_dom"/>
</dbReference>
<dbReference type="AlphaFoldDB" id="T1BYS3"/>
<evidence type="ECO:0000256" key="2">
    <source>
        <dbReference type="ARBA" id="ARBA00023315"/>
    </source>
</evidence>
<keyword evidence="1 5" id="KW-0808">Transferase</keyword>
<feature type="non-terminal residue" evidence="5">
    <location>
        <position position="1"/>
    </location>
</feature>
<feature type="region of interest" description="Disordered" evidence="3">
    <location>
        <begin position="143"/>
        <end position="167"/>
    </location>
</feature>
<feature type="domain" description="N-acetyltransferase" evidence="4">
    <location>
        <begin position="14"/>
        <end position="148"/>
    </location>
</feature>
<dbReference type="EMBL" id="AUZX01003537">
    <property type="protein sequence ID" value="EQD73638.1"/>
    <property type="molecule type" value="Genomic_DNA"/>
</dbReference>
<organism evidence="5">
    <name type="scientific">mine drainage metagenome</name>
    <dbReference type="NCBI Taxonomy" id="410659"/>
    <lineage>
        <taxon>unclassified sequences</taxon>
        <taxon>metagenomes</taxon>
        <taxon>ecological metagenomes</taxon>
    </lineage>
</organism>